<feature type="binding site" evidence="9">
    <location>
        <position position="82"/>
    </location>
    <ligand>
        <name>Cu cation</name>
        <dbReference type="ChEBI" id="CHEBI:23378"/>
    </ligand>
</feature>
<dbReference type="PROSITE" id="PS00196">
    <property type="entry name" value="COPPER_BLUE"/>
    <property type="match status" value="1"/>
</dbReference>
<evidence type="ECO:0000256" key="5">
    <source>
        <dbReference type="ARBA" id="ARBA00022764"/>
    </source>
</evidence>
<accession>A0A060QGF8</accession>
<dbReference type="eggNOG" id="COG3794">
    <property type="taxonomic scope" value="Bacteria"/>
</dbReference>
<feature type="binding site" evidence="9">
    <location>
        <position position="123"/>
    </location>
    <ligand>
        <name>Cu cation</name>
        <dbReference type="ChEBI" id="CHEBI:23378"/>
    </ligand>
</feature>
<feature type="domain" description="Blue (type 1) copper" evidence="10">
    <location>
        <begin position="52"/>
        <end position="134"/>
    </location>
</feature>
<keyword evidence="6" id="KW-0249">Electron transport</keyword>
<evidence type="ECO:0000259" key="10">
    <source>
        <dbReference type="Pfam" id="PF00127"/>
    </source>
</evidence>
<evidence type="ECO:0000256" key="6">
    <source>
        <dbReference type="ARBA" id="ARBA00022982"/>
    </source>
</evidence>
<dbReference type="GO" id="GO:0009055">
    <property type="term" value="F:electron transfer activity"/>
    <property type="evidence" value="ECO:0007669"/>
    <property type="project" value="InterPro"/>
</dbReference>
<gene>
    <name evidence="11" type="ORF">ASAP_1708</name>
</gene>
<sequence>MTRLFSRLITPPQVLQAFFPSFYMVLTGATLICAASLSVAHAATVDVRMLSHAPDGGRGFDPAIVHIHAGDTVHFIAADPGHNVQSIPGMLPEGTAPFTGPMGHDLNVTFSKPGLYGYKCLPHYWMGMVGMVVVDKPDNEAAAKAVSQPGAAAIRFRKLFDTLDRG</sequence>
<dbReference type="InterPro" id="IPR001235">
    <property type="entry name" value="Copper_blue_Plastocyanin"/>
</dbReference>
<dbReference type="GO" id="GO:0042597">
    <property type="term" value="C:periplasmic space"/>
    <property type="evidence" value="ECO:0007669"/>
    <property type="project" value="UniProtKB-SubCell"/>
</dbReference>
<feature type="binding site" evidence="9">
    <location>
        <position position="120"/>
    </location>
    <ligand>
        <name>Cu cation</name>
        <dbReference type="ChEBI" id="CHEBI:23378"/>
    </ligand>
</feature>
<dbReference type="Pfam" id="PF00127">
    <property type="entry name" value="Copper-bind"/>
    <property type="match status" value="1"/>
</dbReference>
<organism evidence="11 12">
    <name type="scientific">Asaia bogorensis</name>
    <dbReference type="NCBI Taxonomy" id="91915"/>
    <lineage>
        <taxon>Bacteria</taxon>
        <taxon>Pseudomonadati</taxon>
        <taxon>Pseudomonadota</taxon>
        <taxon>Alphaproteobacteria</taxon>
        <taxon>Acetobacterales</taxon>
        <taxon>Acetobacteraceae</taxon>
        <taxon>Asaia</taxon>
    </lineage>
</organism>
<keyword evidence="3" id="KW-0813">Transport</keyword>
<comment type="caution">
    <text evidence="11">The sequence shown here is derived from an EMBL/GenBank/DDBJ whole genome shotgun (WGS) entry which is preliminary data.</text>
</comment>
<reference evidence="11 12" key="2">
    <citation type="journal article" date="2014" name="PLoS ONE">
        <title>Evolution of mitochondria reconstructed from the energy metabolism of living bacteria.</title>
        <authorList>
            <person name="Degli Esposti M."/>
            <person name="Chouaia B."/>
            <person name="Comandatore F."/>
            <person name="Crotti E."/>
            <person name="Sassera D."/>
            <person name="Lievens P.M."/>
            <person name="Daffonchio D."/>
            <person name="Bandi C."/>
        </authorList>
    </citation>
    <scope>NUCLEOTIDE SEQUENCE [LARGE SCALE GENOMIC DNA]</scope>
    <source>
        <strain evidence="11 12">SF2.1</strain>
    </source>
</reference>
<evidence type="ECO:0000256" key="3">
    <source>
        <dbReference type="ARBA" id="ARBA00022448"/>
    </source>
</evidence>
<dbReference type="CDD" id="cd04218">
    <property type="entry name" value="Pseudoazurin"/>
    <property type="match status" value="1"/>
</dbReference>
<keyword evidence="4 9" id="KW-0479">Metal-binding</keyword>
<dbReference type="AlphaFoldDB" id="A0A060QGF8"/>
<dbReference type="InterPro" id="IPR000923">
    <property type="entry name" value="BlueCu_1"/>
</dbReference>
<dbReference type="EMBL" id="CBLX010000012">
    <property type="protein sequence ID" value="CDG39753.1"/>
    <property type="molecule type" value="Genomic_DNA"/>
</dbReference>
<keyword evidence="5" id="KW-0574">Periplasm</keyword>
<dbReference type="PRINTS" id="PR00156">
    <property type="entry name" value="COPPERBLUE"/>
</dbReference>
<evidence type="ECO:0000256" key="4">
    <source>
        <dbReference type="ARBA" id="ARBA00022723"/>
    </source>
</evidence>
<reference evidence="11 12" key="1">
    <citation type="journal article" date="2014" name="Genome Biol. Evol.">
        <title>Acetic acid bacteria genomes reveal functional traits for adaptation to life in insect guts.</title>
        <authorList>
            <person name="Chouaia B."/>
            <person name="Gaiarsa S."/>
            <person name="Crotti E."/>
            <person name="Comandatore F."/>
            <person name="Degli Esposti M."/>
            <person name="Ricci I."/>
            <person name="Alma A."/>
            <person name="Favia G."/>
            <person name="Bandi C."/>
            <person name="Daffonchio D."/>
        </authorList>
    </citation>
    <scope>NUCLEOTIDE SEQUENCE [LARGE SCALE GENOMIC DNA]</scope>
    <source>
        <strain evidence="11 12">SF2.1</strain>
    </source>
</reference>
<name>A0A060QGF8_9PROT</name>
<dbReference type="SUPFAM" id="SSF49503">
    <property type="entry name" value="Cupredoxins"/>
    <property type="match status" value="1"/>
</dbReference>
<dbReference type="Gene3D" id="2.60.40.420">
    <property type="entry name" value="Cupredoxins - blue copper proteins"/>
    <property type="match status" value="1"/>
</dbReference>
<feature type="binding site" evidence="9">
    <location>
        <position position="128"/>
    </location>
    <ligand>
        <name>Cu cation</name>
        <dbReference type="ChEBI" id="CHEBI:23378"/>
    </ligand>
</feature>
<evidence type="ECO:0000256" key="9">
    <source>
        <dbReference type="PIRSR" id="PIRSR602386-1"/>
    </source>
</evidence>
<dbReference type="Proteomes" id="UP000027583">
    <property type="component" value="Unassembled WGS sequence"/>
</dbReference>
<keyword evidence="7 9" id="KW-0186">Copper</keyword>
<dbReference type="InterPro" id="IPR028871">
    <property type="entry name" value="BlueCu_1_BS"/>
</dbReference>
<dbReference type="NCBIfam" id="TIGR02375">
    <property type="entry name" value="pseudoazurin"/>
    <property type="match status" value="1"/>
</dbReference>
<comment type="cofactor">
    <cofactor evidence="9">
        <name>Cu cation</name>
        <dbReference type="ChEBI" id="CHEBI:23378"/>
    </cofactor>
    <text evidence="9">Binds 1 copper ion per subunit.</text>
</comment>
<proteinExistence type="predicted"/>
<comment type="subcellular location">
    <subcellularLocation>
        <location evidence="1">Periplasm</location>
    </subcellularLocation>
</comment>
<evidence type="ECO:0000256" key="7">
    <source>
        <dbReference type="ARBA" id="ARBA00023008"/>
    </source>
</evidence>
<evidence type="ECO:0000256" key="2">
    <source>
        <dbReference type="ARBA" id="ARBA00016984"/>
    </source>
</evidence>
<protein>
    <recommendedName>
        <fullName evidence="2 8">Pseudoazurin</fullName>
    </recommendedName>
</protein>
<dbReference type="GO" id="GO:0005507">
    <property type="term" value="F:copper ion binding"/>
    <property type="evidence" value="ECO:0007669"/>
    <property type="project" value="UniProtKB-UniRule"/>
</dbReference>
<dbReference type="InterPro" id="IPR002386">
    <property type="entry name" value="Amicyanin/Pseudoazurin"/>
</dbReference>
<dbReference type="RefSeq" id="WP_235075527.1">
    <property type="nucleotide sequence ID" value="NZ_CBLX010000012.1"/>
</dbReference>
<dbReference type="PRINTS" id="PR00155">
    <property type="entry name" value="AMICYANIN"/>
</dbReference>
<evidence type="ECO:0000256" key="1">
    <source>
        <dbReference type="ARBA" id="ARBA00004418"/>
    </source>
</evidence>
<evidence type="ECO:0000313" key="12">
    <source>
        <dbReference type="Proteomes" id="UP000027583"/>
    </source>
</evidence>
<dbReference type="InterPro" id="IPR012745">
    <property type="entry name" value="Pseudoazurin"/>
</dbReference>
<dbReference type="InterPro" id="IPR008972">
    <property type="entry name" value="Cupredoxin"/>
</dbReference>
<evidence type="ECO:0000313" key="11">
    <source>
        <dbReference type="EMBL" id="CDG39753.1"/>
    </source>
</evidence>
<evidence type="ECO:0000256" key="8">
    <source>
        <dbReference type="NCBIfam" id="TIGR02375"/>
    </source>
</evidence>